<dbReference type="AlphaFoldDB" id="A0A2J0PHQ5"/>
<sequence>MTQQLILIAGPYRSGTDGLQARIDENLARLENAALAVYQRGHVPVIGEWLALPLAKAAGSTSLGDDIAESMLYPVAHRLIAKCDAIYRIAGASKGADMDIEVARELGLTIYTTLESIPQA</sequence>
<dbReference type="Gene3D" id="3.40.50.10400">
    <property type="entry name" value="Hypothetical protein PA1492"/>
    <property type="match status" value="1"/>
</dbReference>
<evidence type="ECO:0000313" key="5">
    <source>
        <dbReference type="Proteomes" id="UP000250603"/>
    </source>
</evidence>
<evidence type="ECO:0000313" key="4">
    <source>
        <dbReference type="Proteomes" id="UP000230495"/>
    </source>
</evidence>
<dbReference type="EMBL" id="JACSEP010000153">
    <property type="protein sequence ID" value="MBC6326647.1"/>
    <property type="molecule type" value="Genomic_DNA"/>
</dbReference>
<dbReference type="Proteomes" id="UP000230495">
    <property type="component" value="Unassembled WGS sequence"/>
</dbReference>
<comment type="caution">
    <text evidence="2">The sequence shown here is derived from an EMBL/GenBank/DDBJ whole genome shotgun (WGS) entry which is preliminary data.</text>
</comment>
<dbReference type="Proteomes" id="UP000250603">
    <property type="component" value="Unassembled WGS sequence"/>
</dbReference>
<keyword evidence="5" id="KW-1185">Reference proteome</keyword>
<dbReference type="EMBL" id="QMCK01000033">
    <property type="protein sequence ID" value="RAY26461.1"/>
    <property type="molecule type" value="Genomic_DNA"/>
</dbReference>
<dbReference type="OrthoDB" id="9796022at2"/>
<gene>
    <name evidence="2" type="ORF">B9Q37_16830</name>
    <name evidence="3" type="ORF">DP181_11595</name>
    <name evidence="1" type="ORF">H9R40_26510</name>
</gene>
<keyword evidence="2" id="KW-0378">Hydrolase</keyword>
<dbReference type="Proteomes" id="UP000613022">
    <property type="component" value="Unassembled WGS sequence"/>
</dbReference>
<name>A0A2J0PHQ5_9ENTR</name>
<reference evidence="2 4" key="1">
    <citation type="journal article" date="2017" name="J. Antimicrob. Chemother.">
        <title>Characterization of the population structure, drug resistance mechanisms and plasmids of the community-associated Enterobacter cloacae complex in China.</title>
        <authorList>
            <person name="Zhou K."/>
            <person name="Yu W."/>
            <person name="Cao X."/>
            <person name="Shen P."/>
            <person name="Lu H."/>
            <person name="Luo Q."/>
            <person name="Rossen J.W.A."/>
            <person name="Xiao Y."/>
        </authorList>
    </citation>
    <scope>NUCLEOTIDE SEQUENCE [LARGE SCALE GENOMIC DNA]</scope>
    <source>
        <strain evidence="2">ECC1097</strain>
    </source>
</reference>
<evidence type="ECO:0000313" key="3">
    <source>
        <dbReference type="EMBL" id="RAY26461.1"/>
    </source>
</evidence>
<reference evidence="1" key="3">
    <citation type="submission" date="2020-08" db="EMBL/GenBank/DDBJ databases">
        <title>Distribution of Beta-Lactamase Producing Gram-Negative Bacterial Isolates in Isabela River of Santo Domingo, Dominican Republic.</title>
        <authorList>
            <person name="Calderon V."/>
            <person name="Del Rosario C."/>
            <person name="Duarte A."/>
            <person name="Bonnelly R."/>
            <person name="Barauna R."/>
            <person name="Ramos R.T."/>
            <person name="Perdomo O.P."/>
            <person name="Rodriguez De Francisco L.E."/>
            <person name="Franco De Los Santos E.F."/>
        </authorList>
    </citation>
    <scope>NUCLEOTIDE SEQUENCE</scope>
    <source>
        <strain evidence="1">INTEC_BI4_1.1</strain>
    </source>
</reference>
<accession>A0A0F0YKF6</accession>
<evidence type="ECO:0000313" key="1">
    <source>
        <dbReference type="EMBL" id="MBC6326647.1"/>
    </source>
</evidence>
<dbReference type="KEGG" id="ekb:BFV64_11490"/>
<dbReference type="RefSeq" id="WP_023330429.1">
    <property type="nucleotide sequence ID" value="NZ_AP022431.1"/>
</dbReference>
<accession>A0A181D1L4</accession>
<accession>A0A2J0PHQ5</accession>
<dbReference type="GeneID" id="93155279"/>
<reference evidence="3 5" key="2">
    <citation type="submission" date="2018-06" db="EMBL/GenBank/DDBJ databases">
        <title>ACT-28, a chromosomally-encoded AmpC with carbapenemase activity from Enterobacter kobei.</title>
        <authorList>
            <person name="Jousset A.B."/>
            <person name="Oueslati S."/>
            <person name="Bernabeu S."/>
            <person name="Takissian J."/>
            <person name="Creton E."/>
            <person name="Vogel A."/>
            <person name="Cotellon G."/>
            <person name="Bonnin R.A."/>
            <person name="Dortet L."/>
            <person name="Naas T."/>
        </authorList>
    </citation>
    <scope>NUCLEOTIDE SEQUENCE [LARGE SCALE GENOMIC DNA]</scope>
    <source>
        <strain evidence="3 5">149H6</strain>
    </source>
</reference>
<protein>
    <submittedName>
        <fullName evidence="1">DUF4406 domain-containing protein</fullName>
    </submittedName>
    <submittedName>
        <fullName evidence="2">NUDIX hydrolase</fullName>
    </submittedName>
</protein>
<dbReference type="EMBL" id="NEEU01000014">
    <property type="protein sequence ID" value="PJD72242.1"/>
    <property type="molecule type" value="Genomic_DNA"/>
</dbReference>
<organism evidence="2">
    <name type="scientific">Enterobacter kobei</name>
    <dbReference type="NCBI Taxonomy" id="208224"/>
    <lineage>
        <taxon>Bacteria</taxon>
        <taxon>Pseudomonadati</taxon>
        <taxon>Pseudomonadota</taxon>
        <taxon>Gammaproteobacteria</taxon>
        <taxon>Enterobacterales</taxon>
        <taxon>Enterobacteriaceae</taxon>
        <taxon>Enterobacter</taxon>
        <taxon>Enterobacter cloacae complex</taxon>
    </lineage>
</organism>
<evidence type="ECO:0000313" key="2">
    <source>
        <dbReference type="EMBL" id="PJD72242.1"/>
    </source>
</evidence>
<proteinExistence type="predicted"/>
<dbReference type="GO" id="GO:0016787">
    <property type="term" value="F:hydrolase activity"/>
    <property type="evidence" value="ECO:0007669"/>
    <property type="project" value="UniProtKB-KW"/>
</dbReference>